<evidence type="ECO:0000256" key="2">
    <source>
        <dbReference type="ARBA" id="ARBA00022857"/>
    </source>
</evidence>
<dbReference type="PRINTS" id="PR00081">
    <property type="entry name" value="GDHRDH"/>
</dbReference>
<dbReference type="EMBL" id="MU001740">
    <property type="protein sequence ID" value="KAF2800954.1"/>
    <property type="molecule type" value="Genomic_DNA"/>
</dbReference>
<dbReference type="FunFam" id="3.40.50.720:FF:000084">
    <property type="entry name" value="Short-chain dehydrogenase reductase"/>
    <property type="match status" value="1"/>
</dbReference>
<dbReference type="PANTHER" id="PTHR42760">
    <property type="entry name" value="SHORT-CHAIN DEHYDROGENASES/REDUCTASES FAMILY MEMBER"/>
    <property type="match status" value="1"/>
</dbReference>
<evidence type="ECO:0000256" key="3">
    <source>
        <dbReference type="RuleBase" id="RU000363"/>
    </source>
</evidence>
<dbReference type="GO" id="GO:0006633">
    <property type="term" value="P:fatty acid biosynthetic process"/>
    <property type="evidence" value="ECO:0007669"/>
    <property type="project" value="TreeGrafter"/>
</dbReference>
<dbReference type="InterPro" id="IPR036291">
    <property type="entry name" value="NAD(P)-bd_dom_sf"/>
</dbReference>
<organism evidence="4 5">
    <name type="scientific">Melanomma pulvis-pyrius CBS 109.77</name>
    <dbReference type="NCBI Taxonomy" id="1314802"/>
    <lineage>
        <taxon>Eukaryota</taxon>
        <taxon>Fungi</taxon>
        <taxon>Dikarya</taxon>
        <taxon>Ascomycota</taxon>
        <taxon>Pezizomycotina</taxon>
        <taxon>Dothideomycetes</taxon>
        <taxon>Pleosporomycetidae</taxon>
        <taxon>Pleosporales</taxon>
        <taxon>Melanommataceae</taxon>
        <taxon>Melanomma</taxon>
    </lineage>
</organism>
<dbReference type="GO" id="GO:0048038">
    <property type="term" value="F:quinone binding"/>
    <property type="evidence" value="ECO:0007669"/>
    <property type="project" value="TreeGrafter"/>
</dbReference>
<evidence type="ECO:0000313" key="5">
    <source>
        <dbReference type="Proteomes" id="UP000799757"/>
    </source>
</evidence>
<protein>
    <submittedName>
        <fullName evidence="4">Acetoin dehydrogenase-like protein</fullName>
    </submittedName>
</protein>
<dbReference type="GO" id="GO:0016616">
    <property type="term" value="F:oxidoreductase activity, acting on the CH-OH group of donors, NAD or NADP as acceptor"/>
    <property type="evidence" value="ECO:0007669"/>
    <property type="project" value="TreeGrafter"/>
</dbReference>
<sequence length="299" mass="32302">MACRIPARALWQSSPRLALIPRVTSQGPRWTRHYTTPAESQNRTAIVTGSARGIGKAIALRLAQDGYDICVNDIPANKSGAESVVSEIKNLGRNAFPFMADVSNLQEVENMVSASVSELGPLNTMVANAGIAQVKALLDLTEQDLKRMFEVNVYGVYNCYSTAAKQLISQSTPGKLIGCSSIVGFKPFPLLSHYSASKWAVRGLTQAFAMEMARHKITVNAYAPGIVGTAMWDLIDEELGKIDGRKKGETIKKYTDELIALGRTSVPEDVAKVVSFLSGPDSEYVTGQTLLVDGGIIFT</sequence>
<evidence type="ECO:0000256" key="1">
    <source>
        <dbReference type="ARBA" id="ARBA00006484"/>
    </source>
</evidence>
<dbReference type="OrthoDB" id="498125at2759"/>
<evidence type="ECO:0000313" key="4">
    <source>
        <dbReference type="EMBL" id="KAF2800954.1"/>
    </source>
</evidence>
<keyword evidence="2" id="KW-0521">NADP</keyword>
<dbReference type="Pfam" id="PF00106">
    <property type="entry name" value="adh_short"/>
    <property type="match status" value="1"/>
</dbReference>
<comment type="similarity">
    <text evidence="1 3">Belongs to the short-chain dehydrogenases/reductases (SDR) family.</text>
</comment>
<dbReference type="Gene3D" id="3.40.50.720">
    <property type="entry name" value="NAD(P)-binding Rossmann-like Domain"/>
    <property type="match status" value="1"/>
</dbReference>
<dbReference type="PANTHER" id="PTHR42760:SF121">
    <property type="entry name" value="3-OXOACYL-(ACYL-CARRIER-PROTEIN) REDUCTASE"/>
    <property type="match status" value="1"/>
</dbReference>
<name>A0A6A6XYY6_9PLEO</name>
<proteinExistence type="inferred from homology"/>
<accession>A0A6A6XYY6</accession>
<reference evidence="4" key="1">
    <citation type="journal article" date="2020" name="Stud. Mycol.">
        <title>101 Dothideomycetes genomes: a test case for predicting lifestyles and emergence of pathogens.</title>
        <authorList>
            <person name="Haridas S."/>
            <person name="Albert R."/>
            <person name="Binder M."/>
            <person name="Bloem J."/>
            <person name="Labutti K."/>
            <person name="Salamov A."/>
            <person name="Andreopoulos B."/>
            <person name="Baker S."/>
            <person name="Barry K."/>
            <person name="Bills G."/>
            <person name="Bluhm B."/>
            <person name="Cannon C."/>
            <person name="Castanera R."/>
            <person name="Culley D."/>
            <person name="Daum C."/>
            <person name="Ezra D."/>
            <person name="Gonzalez J."/>
            <person name="Henrissat B."/>
            <person name="Kuo A."/>
            <person name="Liang C."/>
            <person name="Lipzen A."/>
            <person name="Lutzoni F."/>
            <person name="Magnuson J."/>
            <person name="Mondo S."/>
            <person name="Nolan M."/>
            <person name="Ohm R."/>
            <person name="Pangilinan J."/>
            <person name="Park H.-J."/>
            <person name="Ramirez L."/>
            <person name="Alfaro M."/>
            <person name="Sun H."/>
            <person name="Tritt A."/>
            <person name="Yoshinaga Y."/>
            <person name="Zwiers L.-H."/>
            <person name="Turgeon B."/>
            <person name="Goodwin S."/>
            <person name="Spatafora J."/>
            <person name="Crous P."/>
            <person name="Grigoriev I."/>
        </authorList>
    </citation>
    <scope>NUCLEOTIDE SEQUENCE</scope>
    <source>
        <strain evidence="4">CBS 109.77</strain>
    </source>
</reference>
<dbReference type="InterPro" id="IPR020904">
    <property type="entry name" value="Sc_DH/Rdtase_CS"/>
</dbReference>
<dbReference type="AlphaFoldDB" id="A0A6A6XYY6"/>
<dbReference type="PRINTS" id="PR00080">
    <property type="entry name" value="SDRFAMILY"/>
</dbReference>
<keyword evidence="5" id="KW-1185">Reference proteome</keyword>
<dbReference type="Proteomes" id="UP000799757">
    <property type="component" value="Unassembled WGS sequence"/>
</dbReference>
<gene>
    <name evidence="4" type="ORF">K505DRAFT_320067</name>
</gene>
<dbReference type="SUPFAM" id="SSF51735">
    <property type="entry name" value="NAD(P)-binding Rossmann-fold domains"/>
    <property type="match status" value="1"/>
</dbReference>
<dbReference type="PROSITE" id="PS00061">
    <property type="entry name" value="ADH_SHORT"/>
    <property type="match status" value="1"/>
</dbReference>
<dbReference type="InterPro" id="IPR002347">
    <property type="entry name" value="SDR_fam"/>
</dbReference>